<dbReference type="EMBL" id="BGZK01000003">
    <property type="protein sequence ID" value="GBO99702.1"/>
    <property type="molecule type" value="Genomic_DNA"/>
</dbReference>
<name>A0A4C1SC10_EUMVA</name>
<protein>
    <submittedName>
        <fullName evidence="1">Uncharacterized protein</fullName>
    </submittedName>
</protein>
<organism evidence="1 2">
    <name type="scientific">Eumeta variegata</name>
    <name type="common">Bagworm moth</name>
    <name type="synonym">Eumeta japonica</name>
    <dbReference type="NCBI Taxonomy" id="151549"/>
    <lineage>
        <taxon>Eukaryota</taxon>
        <taxon>Metazoa</taxon>
        <taxon>Ecdysozoa</taxon>
        <taxon>Arthropoda</taxon>
        <taxon>Hexapoda</taxon>
        <taxon>Insecta</taxon>
        <taxon>Pterygota</taxon>
        <taxon>Neoptera</taxon>
        <taxon>Endopterygota</taxon>
        <taxon>Lepidoptera</taxon>
        <taxon>Glossata</taxon>
        <taxon>Ditrysia</taxon>
        <taxon>Tineoidea</taxon>
        <taxon>Psychidae</taxon>
        <taxon>Oiketicinae</taxon>
        <taxon>Eumeta</taxon>
    </lineage>
</organism>
<keyword evidence="2" id="KW-1185">Reference proteome</keyword>
<gene>
    <name evidence="1" type="ORF">EVAR_798_1</name>
</gene>
<dbReference type="AlphaFoldDB" id="A0A4C1SC10"/>
<reference evidence="1 2" key="1">
    <citation type="journal article" date="2019" name="Commun. Biol.">
        <title>The bagworm genome reveals a unique fibroin gene that provides high tensile strength.</title>
        <authorList>
            <person name="Kono N."/>
            <person name="Nakamura H."/>
            <person name="Ohtoshi R."/>
            <person name="Tomita M."/>
            <person name="Numata K."/>
            <person name="Arakawa K."/>
        </authorList>
    </citation>
    <scope>NUCLEOTIDE SEQUENCE [LARGE SCALE GENOMIC DNA]</scope>
</reference>
<evidence type="ECO:0000313" key="1">
    <source>
        <dbReference type="EMBL" id="GBO99702.1"/>
    </source>
</evidence>
<accession>A0A4C1SC10</accession>
<dbReference type="Proteomes" id="UP000299102">
    <property type="component" value="Unassembled WGS sequence"/>
</dbReference>
<comment type="caution">
    <text evidence="1">The sequence shown here is derived from an EMBL/GenBank/DDBJ whole genome shotgun (WGS) entry which is preliminary data.</text>
</comment>
<proteinExistence type="predicted"/>
<evidence type="ECO:0000313" key="2">
    <source>
        <dbReference type="Proteomes" id="UP000299102"/>
    </source>
</evidence>
<sequence length="128" mass="14372">MLFSKLHRATIVPAPRTRWYLVACGCVSMLCATSARLAGFRRSHGPTDHSVVRPVERQRVTSFKPWRGRTTRHYKLSPPSRSGLTLEIYADARRLGQAPVRRGARVVLGAPVRFPSHRFCARIAQPPA</sequence>